<dbReference type="InterPro" id="IPR001867">
    <property type="entry name" value="OmpR/PhoB-type_DNA-bd"/>
</dbReference>
<feature type="DNA-binding region" description="OmpR/PhoB-type" evidence="6">
    <location>
        <begin position="127"/>
        <end position="225"/>
    </location>
</feature>
<dbReference type="InterPro" id="IPR011006">
    <property type="entry name" value="CheY-like_superfamily"/>
</dbReference>
<dbReference type="PANTHER" id="PTHR48111">
    <property type="entry name" value="REGULATOR OF RPOS"/>
    <property type="match status" value="1"/>
</dbReference>
<keyword evidence="9" id="KW-0614">Plasmid</keyword>
<dbReference type="GO" id="GO:0032993">
    <property type="term" value="C:protein-DNA complex"/>
    <property type="evidence" value="ECO:0007669"/>
    <property type="project" value="TreeGrafter"/>
</dbReference>
<evidence type="ECO:0000313" key="10">
    <source>
        <dbReference type="Proteomes" id="UP000189055"/>
    </source>
</evidence>
<evidence type="ECO:0000256" key="4">
    <source>
        <dbReference type="ARBA" id="ARBA00023125"/>
    </source>
</evidence>
<dbReference type="Proteomes" id="UP000189055">
    <property type="component" value="Plasmid pAC1084_1"/>
</dbReference>
<evidence type="ECO:0000256" key="7">
    <source>
        <dbReference type="SAM" id="MobiDB-lite"/>
    </source>
</evidence>
<dbReference type="AlphaFoldDB" id="A0A1U9LJ63"/>
<evidence type="ECO:0000256" key="6">
    <source>
        <dbReference type="PROSITE-ProRule" id="PRU01091"/>
    </source>
</evidence>
<keyword evidence="4 6" id="KW-0238">DNA-binding</keyword>
<keyword evidence="2" id="KW-0902">Two-component regulatory system</keyword>
<evidence type="ECO:0000256" key="2">
    <source>
        <dbReference type="ARBA" id="ARBA00023012"/>
    </source>
</evidence>
<dbReference type="Gene3D" id="1.10.10.10">
    <property type="entry name" value="Winged helix-like DNA-binding domain superfamily/Winged helix DNA-binding domain"/>
    <property type="match status" value="1"/>
</dbReference>
<feature type="region of interest" description="Disordered" evidence="7">
    <location>
        <begin position="246"/>
        <end position="271"/>
    </location>
</feature>
<dbReference type="SUPFAM" id="SSF46894">
    <property type="entry name" value="C-terminal effector domain of the bipartite response regulators"/>
    <property type="match status" value="1"/>
</dbReference>
<dbReference type="Gene3D" id="6.10.250.690">
    <property type="match status" value="1"/>
</dbReference>
<protein>
    <recommendedName>
        <fullName evidence="8">OmpR/PhoB-type domain-containing protein</fullName>
    </recommendedName>
</protein>
<gene>
    <name evidence="9" type="ORF">A0U91_15605</name>
</gene>
<dbReference type="CDD" id="cd00383">
    <property type="entry name" value="trans_reg_C"/>
    <property type="match status" value="1"/>
</dbReference>
<dbReference type="SMART" id="SM00862">
    <property type="entry name" value="Trans_reg_C"/>
    <property type="match status" value="1"/>
</dbReference>
<dbReference type="PROSITE" id="PS51755">
    <property type="entry name" value="OMPR_PHOB"/>
    <property type="match status" value="1"/>
</dbReference>
<dbReference type="GO" id="GO:0006355">
    <property type="term" value="P:regulation of DNA-templated transcription"/>
    <property type="evidence" value="ECO:0007669"/>
    <property type="project" value="InterPro"/>
</dbReference>
<dbReference type="GO" id="GO:0005829">
    <property type="term" value="C:cytosol"/>
    <property type="evidence" value="ECO:0007669"/>
    <property type="project" value="TreeGrafter"/>
</dbReference>
<evidence type="ECO:0000256" key="1">
    <source>
        <dbReference type="ARBA" id="ARBA00022553"/>
    </source>
</evidence>
<geneLocation type="plasmid" evidence="10">
    <name>pac1084_1</name>
</geneLocation>
<dbReference type="InterPro" id="IPR039420">
    <property type="entry name" value="WalR-like"/>
</dbReference>
<evidence type="ECO:0000259" key="8">
    <source>
        <dbReference type="PROSITE" id="PS51755"/>
    </source>
</evidence>
<dbReference type="SUPFAM" id="SSF52172">
    <property type="entry name" value="CheY-like"/>
    <property type="match status" value="1"/>
</dbReference>
<dbReference type="KEGG" id="aper:A0U91_15605"/>
<dbReference type="GO" id="GO:0000156">
    <property type="term" value="F:phosphorelay response regulator activity"/>
    <property type="evidence" value="ECO:0007669"/>
    <property type="project" value="TreeGrafter"/>
</dbReference>
<dbReference type="PANTHER" id="PTHR48111:SF1">
    <property type="entry name" value="TWO-COMPONENT RESPONSE REGULATOR ORR33"/>
    <property type="match status" value="1"/>
</dbReference>
<keyword evidence="3" id="KW-0805">Transcription regulation</keyword>
<accession>A0A1U9LJ63</accession>
<evidence type="ECO:0000313" key="9">
    <source>
        <dbReference type="EMBL" id="AQT06438.1"/>
    </source>
</evidence>
<reference evidence="9 10" key="1">
    <citation type="submission" date="2016-03" db="EMBL/GenBank/DDBJ databases">
        <title>Acetic acid bacteria sequencing.</title>
        <authorList>
            <person name="Brandt J."/>
            <person name="Jakob F."/>
            <person name="Vogel R.F."/>
        </authorList>
    </citation>
    <scope>NUCLEOTIDE SEQUENCE [LARGE SCALE GENOMIC DNA]</scope>
    <source>
        <strain evidence="9 10">TMW2.1084</strain>
        <plasmid evidence="10">pac1084_1</plasmid>
    </source>
</reference>
<evidence type="ECO:0000256" key="3">
    <source>
        <dbReference type="ARBA" id="ARBA00023015"/>
    </source>
</evidence>
<name>A0A1U9LJ63_9PROT</name>
<keyword evidence="5" id="KW-0804">Transcription</keyword>
<dbReference type="EMBL" id="CP014688">
    <property type="protein sequence ID" value="AQT06438.1"/>
    <property type="molecule type" value="Genomic_DNA"/>
</dbReference>
<sequence length="271" mass="28967">MRVLCIGDSEKNLDGSPCKALSQAVREGGVSLQISGREGAIDTLRDYPFDLAVIQQTSPDPRIIKTIRGNRLNLSILVIVRSPIPANVAEILAAGADDCVCNIIEPVELLARMKAVVRRATGGGVASQTIVVGRMKVCDDAREVLIDGEPLSLTHTEFDILSMLAHKKSNLLSKASIASTLYVGKAPPQSKTIDVMVCRLRSKLREVDIQAPIKTHWGSGYSLVESAFHALEAKAISDLSGQTKHSGSASISIPQTGRGQHDTPTPKLSLS</sequence>
<dbReference type="InterPro" id="IPR036388">
    <property type="entry name" value="WH-like_DNA-bd_sf"/>
</dbReference>
<organism evidence="9 10">
    <name type="scientific">Acetobacter persici</name>
    <dbReference type="NCBI Taxonomy" id="1076596"/>
    <lineage>
        <taxon>Bacteria</taxon>
        <taxon>Pseudomonadati</taxon>
        <taxon>Pseudomonadota</taxon>
        <taxon>Alphaproteobacteria</taxon>
        <taxon>Acetobacterales</taxon>
        <taxon>Acetobacteraceae</taxon>
        <taxon>Acetobacter</taxon>
    </lineage>
</organism>
<proteinExistence type="predicted"/>
<dbReference type="GO" id="GO:0000976">
    <property type="term" value="F:transcription cis-regulatory region binding"/>
    <property type="evidence" value="ECO:0007669"/>
    <property type="project" value="TreeGrafter"/>
</dbReference>
<dbReference type="Pfam" id="PF00486">
    <property type="entry name" value="Trans_reg_C"/>
    <property type="match status" value="1"/>
</dbReference>
<keyword evidence="1" id="KW-0597">Phosphoprotein</keyword>
<dbReference type="InterPro" id="IPR016032">
    <property type="entry name" value="Sig_transdc_resp-reg_C-effctor"/>
</dbReference>
<feature type="domain" description="OmpR/PhoB-type" evidence="8">
    <location>
        <begin position="127"/>
        <end position="225"/>
    </location>
</feature>
<evidence type="ECO:0000256" key="5">
    <source>
        <dbReference type="ARBA" id="ARBA00023163"/>
    </source>
</evidence>